<accession>A0A072UHL1</accession>
<dbReference type="EnsemblPlants" id="KEH28613">
    <property type="protein sequence ID" value="KEH28613"/>
    <property type="gene ID" value="MTR_4g008180"/>
</dbReference>
<dbReference type="AlphaFoldDB" id="A0A072UHL1"/>
<keyword evidence="3" id="KW-1185">Reference proteome</keyword>
<evidence type="ECO:0000313" key="2">
    <source>
        <dbReference type="EnsemblPlants" id="KEH28613"/>
    </source>
</evidence>
<evidence type="ECO:0000313" key="1">
    <source>
        <dbReference type="EMBL" id="KEH28613.1"/>
    </source>
</evidence>
<dbReference type="HOGENOM" id="CLU_1542351_0_0_1"/>
<sequence length="174" mass="18913">MVIVLMQPDCGLMSSYKVLISSSTSIFLRAFCSGGLGGPPAGVEKQDPLAVVDDQHFEDFVVRHFISRANDIMVACNAYMEGAKMRCSVKGTVQEGGESCSGKSKTSLARNMKVAALNFTGTGAMYSVSIIPMTTKARDQTVSEIYNSSLAERMKAIVKEFIRIGATYRKKFLD</sequence>
<reference evidence="1 3" key="1">
    <citation type="journal article" date="2011" name="Nature">
        <title>The Medicago genome provides insight into the evolution of rhizobial symbioses.</title>
        <authorList>
            <person name="Young N.D."/>
            <person name="Debelle F."/>
            <person name="Oldroyd G.E."/>
            <person name="Geurts R."/>
            <person name="Cannon S.B."/>
            <person name="Udvardi M.K."/>
            <person name="Benedito V.A."/>
            <person name="Mayer K.F."/>
            <person name="Gouzy J."/>
            <person name="Schoof H."/>
            <person name="Van de Peer Y."/>
            <person name="Proost S."/>
            <person name="Cook D.R."/>
            <person name="Meyers B.C."/>
            <person name="Spannagl M."/>
            <person name="Cheung F."/>
            <person name="De Mita S."/>
            <person name="Krishnakumar V."/>
            <person name="Gundlach H."/>
            <person name="Zhou S."/>
            <person name="Mudge J."/>
            <person name="Bharti A.K."/>
            <person name="Murray J.D."/>
            <person name="Naoumkina M.A."/>
            <person name="Rosen B."/>
            <person name="Silverstein K.A."/>
            <person name="Tang H."/>
            <person name="Rombauts S."/>
            <person name="Zhao P.X."/>
            <person name="Zhou P."/>
            <person name="Barbe V."/>
            <person name="Bardou P."/>
            <person name="Bechner M."/>
            <person name="Bellec A."/>
            <person name="Berger A."/>
            <person name="Berges H."/>
            <person name="Bidwell S."/>
            <person name="Bisseling T."/>
            <person name="Choisne N."/>
            <person name="Couloux A."/>
            <person name="Denny R."/>
            <person name="Deshpande S."/>
            <person name="Dai X."/>
            <person name="Doyle J.J."/>
            <person name="Dudez A.M."/>
            <person name="Farmer A.D."/>
            <person name="Fouteau S."/>
            <person name="Franken C."/>
            <person name="Gibelin C."/>
            <person name="Gish J."/>
            <person name="Goldstein S."/>
            <person name="Gonzalez A.J."/>
            <person name="Green P.J."/>
            <person name="Hallab A."/>
            <person name="Hartog M."/>
            <person name="Hua A."/>
            <person name="Humphray S.J."/>
            <person name="Jeong D.H."/>
            <person name="Jing Y."/>
            <person name="Jocker A."/>
            <person name="Kenton S.M."/>
            <person name="Kim D.J."/>
            <person name="Klee K."/>
            <person name="Lai H."/>
            <person name="Lang C."/>
            <person name="Lin S."/>
            <person name="Macmil S.L."/>
            <person name="Magdelenat G."/>
            <person name="Matthews L."/>
            <person name="McCorrison J."/>
            <person name="Monaghan E.L."/>
            <person name="Mun J.H."/>
            <person name="Najar F.Z."/>
            <person name="Nicholson C."/>
            <person name="Noirot C."/>
            <person name="O'Bleness M."/>
            <person name="Paule C.R."/>
            <person name="Poulain J."/>
            <person name="Prion F."/>
            <person name="Qin B."/>
            <person name="Qu C."/>
            <person name="Retzel E.F."/>
            <person name="Riddle C."/>
            <person name="Sallet E."/>
            <person name="Samain S."/>
            <person name="Samson N."/>
            <person name="Sanders I."/>
            <person name="Saurat O."/>
            <person name="Scarpelli C."/>
            <person name="Schiex T."/>
            <person name="Segurens B."/>
            <person name="Severin A.J."/>
            <person name="Sherrier D.J."/>
            <person name="Shi R."/>
            <person name="Sims S."/>
            <person name="Singer S.R."/>
            <person name="Sinharoy S."/>
            <person name="Sterck L."/>
            <person name="Viollet A."/>
            <person name="Wang B.B."/>
            <person name="Wang K."/>
            <person name="Wang M."/>
            <person name="Wang X."/>
            <person name="Warfsmann J."/>
            <person name="Weissenbach J."/>
            <person name="White D.D."/>
            <person name="White J.D."/>
            <person name="Wiley G.B."/>
            <person name="Wincker P."/>
            <person name="Xing Y."/>
            <person name="Yang L."/>
            <person name="Yao Z."/>
            <person name="Ying F."/>
            <person name="Zhai J."/>
            <person name="Zhou L."/>
            <person name="Zuber A."/>
            <person name="Denarie J."/>
            <person name="Dixon R.A."/>
            <person name="May G.D."/>
            <person name="Schwartz D.C."/>
            <person name="Rogers J."/>
            <person name="Quetier F."/>
            <person name="Town C.D."/>
            <person name="Roe B.A."/>
        </authorList>
    </citation>
    <scope>NUCLEOTIDE SEQUENCE [LARGE SCALE GENOMIC DNA]</scope>
    <source>
        <strain evidence="1">A17</strain>
        <strain evidence="2 3">cv. Jemalong A17</strain>
    </source>
</reference>
<protein>
    <submittedName>
        <fullName evidence="1 2">Uncharacterized protein</fullName>
    </submittedName>
</protein>
<dbReference type="Proteomes" id="UP000002051">
    <property type="component" value="Chromosome 4"/>
</dbReference>
<proteinExistence type="predicted"/>
<reference evidence="1 3" key="2">
    <citation type="journal article" date="2014" name="BMC Genomics">
        <title>An improved genome release (version Mt4.0) for the model legume Medicago truncatula.</title>
        <authorList>
            <person name="Tang H."/>
            <person name="Krishnakumar V."/>
            <person name="Bidwell S."/>
            <person name="Rosen B."/>
            <person name="Chan A."/>
            <person name="Zhou S."/>
            <person name="Gentzbittel L."/>
            <person name="Childs K.L."/>
            <person name="Yandell M."/>
            <person name="Gundlach H."/>
            <person name="Mayer K.F."/>
            <person name="Schwartz D.C."/>
            <person name="Town C.D."/>
        </authorList>
    </citation>
    <scope>GENOME REANNOTATION</scope>
    <source>
        <strain evidence="1">A17</strain>
        <strain evidence="2 3">cv. Jemalong A17</strain>
    </source>
</reference>
<reference evidence="2" key="3">
    <citation type="submission" date="2015-04" db="UniProtKB">
        <authorList>
            <consortium name="EnsemblPlants"/>
        </authorList>
    </citation>
    <scope>IDENTIFICATION</scope>
    <source>
        <strain evidence="2">cv. Jemalong A17</strain>
    </source>
</reference>
<evidence type="ECO:0000313" key="3">
    <source>
        <dbReference type="Proteomes" id="UP000002051"/>
    </source>
</evidence>
<gene>
    <name evidence="1" type="ordered locus">MTR_4g008180</name>
</gene>
<name>A0A072UHL1_MEDTR</name>
<dbReference type="STRING" id="3880.A0A072UHL1"/>
<organism evidence="1 3">
    <name type="scientific">Medicago truncatula</name>
    <name type="common">Barrel medic</name>
    <name type="synonym">Medicago tribuloides</name>
    <dbReference type="NCBI Taxonomy" id="3880"/>
    <lineage>
        <taxon>Eukaryota</taxon>
        <taxon>Viridiplantae</taxon>
        <taxon>Streptophyta</taxon>
        <taxon>Embryophyta</taxon>
        <taxon>Tracheophyta</taxon>
        <taxon>Spermatophyta</taxon>
        <taxon>Magnoliopsida</taxon>
        <taxon>eudicotyledons</taxon>
        <taxon>Gunneridae</taxon>
        <taxon>Pentapetalae</taxon>
        <taxon>rosids</taxon>
        <taxon>fabids</taxon>
        <taxon>Fabales</taxon>
        <taxon>Fabaceae</taxon>
        <taxon>Papilionoideae</taxon>
        <taxon>50 kb inversion clade</taxon>
        <taxon>NPAAA clade</taxon>
        <taxon>Hologalegina</taxon>
        <taxon>IRL clade</taxon>
        <taxon>Trifolieae</taxon>
        <taxon>Medicago</taxon>
    </lineage>
</organism>
<dbReference type="EMBL" id="CM001220">
    <property type="protein sequence ID" value="KEH28613.1"/>
    <property type="molecule type" value="Genomic_DNA"/>
</dbReference>